<keyword evidence="11 14" id="KW-1208">Phospholipid metabolism</keyword>
<evidence type="ECO:0000256" key="7">
    <source>
        <dbReference type="ARBA" id="ARBA00022475"/>
    </source>
</evidence>
<evidence type="ECO:0000256" key="14">
    <source>
        <dbReference type="HAMAP-Rule" id="MF_00393"/>
    </source>
</evidence>
<evidence type="ECO:0000256" key="11">
    <source>
        <dbReference type="ARBA" id="ARBA00023264"/>
    </source>
</evidence>
<comment type="similarity">
    <text evidence="4 14">Belongs to the GPAT/DAPAT family.</text>
</comment>
<feature type="domain" description="Phospholipid/glycerol acyltransferase" evidence="15">
    <location>
        <begin position="310"/>
        <end position="437"/>
    </location>
</feature>
<dbReference type="HAMAP" id="MF_00393">
    <property type="entry name" value="Glyc3P_acyltrans"/>
    <property type="match status" value="1"/>
</dbReference>
<evidence type="ECO:0000256" key="5">
    <source>
        <dbReference type="ARBA" id="ARBA00013113"/>
    </source>
</evidence>
<accession>A0A1I1KIG2</accession>
<evidence type="ECO:0000313" key="17">
    <source>
        <dbReference type="Proteomes" id="UP000199046"/>
    </source>
</evidence>
<comment type="catalytic activity">
    <reaction evidence="13 14">
        <text>sn-glycerol 3-phosphate + an acyl-CoA = a 1-acyl-sn-glycero-3-phosphate + CoA</text>
        <dbReference type="Rhea" id="RHEA:15325"/>
        <dbReference type="ChEBI" id="CHEBI:57287"/>
        <dbReference type="ChEBI" id="CHEBI:57597"/>
        <dbReference type="ChEBI" id="CHEBI:57970"/>
        <dbReference type="ChEBI" id="CHEBI:58342"/>
        <dbReference type="EC" id="2.3.1.15"/>
    </reaction>
</comment>
<comment type="domain">
    <text evidence="14">The HXXXXD motif is essential for acyltransferase activity and may constitute the binding site for the phosphate moiety of the glycerol-3-phosphate.</text>
</comment>
<dbReference type="InterPro" id="IPR045520">
    <property type="entry name" value="GPAT/DHAPAT_C"/>
</dbReference>
<dbReference type="STRING" id="402385.SAMN05421848_2006"/>
<feature type="short sequence motif" description="HXXXXD motif" evidence="14">
    <location>
        <begin position="315"/>
        <end position="320"/>
    </location>
</feature>
<dbReference type="InterPro" id="IPR002123">
    <property type="entry name" value="Plipid/glycerol_acylTrfase"/>
</dbReference>
<dbReference type="GO" id="GO:0016024">
    <property type="term" value="P:CDP-diacylglycerol biosynthetic process"/>
    <property type="evidence" value="ECO:0007669"/>
    <property type="project" value="UniProtKB-UniRule"/>
</dbReference>
<dbReference type="CDD" id="cd07993">
    <property type="entry name" value="LPLAT_DHAPAT-like"/>
    <property type="match status" value="1"/>
</dbReference>
<gene>
    <name evidence="14" type="primary">plsB</name>
    <name evidence="16" type="ORF">SAMN05421848_2006</name>
</gene>
<evidence type="ECO:0000256" key="2">
    <source>
        <dbReference type="ARBA" id="ARBA00004765"/>
    </source>
</evidence>
<name>A0A1I1KIG2_9GAMM</name>
<keyword evidence="7 14" id="KW-1003">Cell membrane</keyword>
<organism evidence="16 17">
    <name type="scientific">Kushneria avicenniae</name>
    <dbReference type="NCBI Taxonomy" id="402385"/>
    <lineage>
        <taxon>Bacteria</taxon>
        <taxon>Pseudomonadati</taxon>
        <taxon>Pseudomonadota</taxon>
        <taxon>Gammaproteobacteria</taxon>
        <taxon>Oceanospirillales</taxon>
        <taxon>Halomonadaceae</taxon>
        <taxon>Kushneria</taxon>
    </lineage>
</organism>
<evidence type="ECO:0000259" key="15">
    <source>
        <dbReference type="SMART" id="SM00563"/>
    </source>
</evidence>
<evidence type="ECO:0000256" key="12">
    <source>
        <dbReference type="ARBA" id="ARBA00023315"/>
    </source>
</evidence>
<dbReference type="PANTHER" id="PTHR12563">
    <property type="entry name" value="GLYCEROL-3-PHOSPHATE ACYLTRANSFERASE"/>
    <property type="match status" value="1"/>
</dbReference>
<keyword evidence="8 14" id="KW-0808">Transferase</keyword>
<evidence type="ECO:0000313" key="16">
    <source>
        <dbReference type="EMBL" id="SFC60656.1"/>
    </source>
</evidence>
<dbReference type="PIRSF" id="PIRSF000437">
    <property type="entry name" value="GPAT_DHAPAT"/>
    <property type="match status" value="1"/>
</dbReference>
<dbReference type="SMART" id="SM00563">
    <property type="entry name" value="PlsC"/>
    <property type="match status" value="1"/>
</dbReference>
<dbReference type="GO" id="GO:0004366">
    <property type="term" value="F:glycerol-3-phosphate O-acyltransferase activity"/>
    <property type="evidence" value="ECO:0007669"/>
    <property type="project" value="UniProtKB-UniRule"/>
</dbReference>
<keyword evidence="14" id="KW-0443">Lipid metabolism</keyword>
<evidence type="ECO:0000256" key="1">
    <source>
        <dbReference type="ARBA" id="ARBA00004413"/>
    </source>
</evidence>
<dbReference type="EC" id="2.3.1.15" evidence="5 14"/>
<keyword evidence="17" id="KW-1185">Reference proteome</keyword>
<dbReference type="Pfam" id="PF19277">
    <property type="entry name" value="GPAT_C"/>
    <property type="match status" value="1"/>
</dbReference>
<dbReference type="SUPFAM" id="SSF69593">
    <property type="entry name" value="Glycerol-3-phosphate (1)-acyltransferase"/>
    <property type="match status" value="1"/>
</dbReference>
<comment type="pathway">
    <text evidence="2 14">Phospholipid metabolism; CDP-diacylglycerol biosynthesis; CDP-diacylglycerol from sn-glycerol 3-phosphate: step 1/3.</text>
</comment>
<keyword evidence="9 14" id="KW-0472">Membrane</keyword>
<evidence type="ECO:0000256" key="6">
    <source>
        <dbReference type="ARBA" id="ARBA00013432"/>
    </source>
</evidence>
<dbReference type="PIRSF" id="PIRSF500064">
    <property type="entry name" value="GPAT"/>
    <property type="match status" value="1"/>
</dbReference>
<dbReference type="Proteomes" id="UP000199046">
    <property type="component" value="Unassembled WGS sequence"/>
</dbReference>
<dbReference type="EMBL" id="FOLY01000004">
    <property type="protein sequence ID" value="SFC60656.1"/>
    <property type="molecule type" value="Genomic_DNA"/>
</dbReference>
<evidence type="ECO:0000256" key="8">
    <source>
        <dbReference type="ARBA" id="ARBA00022679"/>
    </source>
</evidence>
<evidence type="ECO:0000256" key="4">
    <source>
        <dbReference type="ARBA" id="ARBA00007937"/>
    </source>
</evidence>
<dbReference type="AlphaFoldDB" id="A0A1I1KIG2"/>
<dbReference type="Pfam" id="PF01553">
    <property type="entry name" value="Acyltransferase"/>
    <property type="match status" value="1"/>
</dbReference>
<reference evidence="17" key="1">
    <citation type="submission" date="2016-10" db="EMBL/GenBank/DDBJ databases">
        <authorList>
            <person name="Varghese N."/>
            <person name="Submissions S."/>
        </authorList>
    </citation>
    <scope>NUCLEOTIDE SEQUENCE [LARGE SCALE GENOMIC DNA]</scope>
    <source>
        <strain evidence="17">DSM 23439</strain>
    </source>
</reference>
<sequence>MPMFEKSSPQGFWQRLGCRILGAWLRFRSVDPERPESVITSDTRPVIYLLPVSALSDRLALSIFCQRHRLPSPDGDVCLASGQHFPAHLALFDAAHYRRHRGHVDRSTSLDHLITTLEQHSDSDVDIVPVTLFWGRAPQRERVGLRHLLTSDGWSLVGRLQRLAGVIINGRSLEIRLGEPVSLRALMSHGDVDQQFNRIRITRFLRRYFRRIRLQAIGPDLSHRRTLIRRVLRQPAVQEAAHHIALERGEQDARALQRAERYGFEIAANMSAPVLRFLYQVLGRLWNRLYDGVDVHGIEDIEALAGTHELVYVPCHRSHIDYLLLSYVLYQQGLMPPHIAAGRNLDMPLIGPLLRRAGAFFMRRSFRGNRLYSAVFNEYLHQLLSQGHPVEYFIEGGRSRTGRMLSPRPGMLSMTLRSHARAPSRELAFVPIYIGYEKVLESNAYIRELRTGKKRKETPLGLLRVLRHLRQPFGRVQVSVGEPLALGSYLDQRFPDWRSQPPGADADWLREAVPDLSQEIATRINHAAALTPIAMVALTLLATPHRTIEIDLLLRQLKTLYALQAQLPGGKRVRLPEQGPREWIERSEYLGMVSRIEHSLGDMITVSDERATLLTWYRNNILHLFALHALVAFAFRNNASLDFETLDTLLAPIWPALQQEYFIEDDDTPFAEHLNDVLDVFVALGLLKRQGEHWHRPETGNEARERLYLLGRAIQPTLERGFILFSTLMHYPSGTISREVLEAQSQLLAERLTRLQGLNAPEFFDRRLFAGLLDTLERDGWLWQSQERLNFDARLPEALMKSRALFDPALRHRLTELTAGRPHTEASA</sequence>
<evidence type="ECO:0000256" key="10">
    <source>
        <dbReference type="ARBA" id="ARBA00023209"/>
    </source>
</evidence>
<dbReference type="InterPro" id="IPR022284">
    <property type="entry name" value="GPAT/DHAPAT"/>
</dbReference>
<proteinExistence type="inferred from homology"/>
<keyword evidence="14" id="KW-0444">Lipid biosynthesis</keyword>
<evidence type="ECO:0000256" key="9">
    <source>
        <dbReference type="ARBA" id="ARBA00023136"/>
    </source>
</evidence>
<evidence type="ECO:0000256" key="13">
    <source>
        <dbReference type="ARBA" id="ARBA00048427"/>
    </source>
</evidence>
<keyword evidence="12 14" id="KW-0012">Acyltransferase</keyword>
<evidence type="ECO:0000256" key="3">
    <source>
        <dbReference type="ARBA" id="ARBA00005189"/>
    </source>
</evidence>
<keyword evidence="10 14" id="KW-0594">Phospholipid biosynthesis</keyword>
<dbReference type="UniPathway" id="UPA00557">
    <property type="reaction ID" value="UER00612"/>
</dbReference>
<dbReference type="GO" id="GO:0005886">
    <property type="term" value="C:plasma membrane"/>
    <property type="evidence" value="ECO:0007669"/>
    <property type="project" value="UniProtKB-SubCell"/>
</dbReference>
<dbReference type="GO" id="GO:0006631">
    <property type="term" value="P:fatty acid metabolic process"/>
    <property type="evidence" value="ECO:0007669"/>
    <property type="project" value="TreeGrafter"/>
</dbReference>
<dbReference type="InterPro" id="IPR041728">
    <property type="entry name" value="GPAT/DHAPAT_LPLAT"/>
</dbReference>
<dbReference type="NCBIfam" id="NF003441">
    <property type="entry name" value="PRK04974.1"/>
    <property type="match status" value="1"/>
</dbReference>
<comment type="subcellular location">
    <subcellularLocation>
        <location evidence="1 14">Cell membrane</location>
        <topology evidence="1 14">Peripheral membrane protein</topology>
        <orientation evidence="1 14">Cytoplasmic side</orientation>
    </subcellularLocation>
</comment>
<comment type="pathway">
    <text evidence="3">Lipid metabolism.</text>
</comment>
<dbReference type="NCBIfam" id="TIGR03703">
    <property type="entry name" value="plsB"/>
    <property type="match status" value="1"/>
</dbReference>
<dbReference type="RefSeq" id="WP_245742951.1">
    <property type="nucleotide sequence ID" value="NZ_FOLY01000004.1"/>
</dbReference>
<dbReference type="InterPro" id="IPR028354">
    <property type="entry name" value="GPAT_PlsB"/>
</dbReference>
<dbReference type="PANTHER" id="PTHR12563:SF17">
    <property type="entry name" value="DIHYDROXYACETONE PHOSPHATE ACYLTRANSFERASE"/>
    <property type="match status" value="1"/>
</dbReference>
<protein>
    <recommendedName>
        <fullName evidence="6 14">Glycerol-3-phosphate acyltransferase</fullName>
        <shortName evidence="14">GPAT</shortName>
        <ecNumber evidence="5 14">2.3.1.15</ecNumber>
    </recommendedName>
</protein>